<accession>A0A0H3C8L9</accession>
<evidence type="ECO:0000256" key="1">
    <source>
        <dbReference type="SAM" id="MobiDB-lite"/>
    </source>
</evidence>
<dbReference type="PATRIC" id="fig|565050.3.peg.1633"/>
<protein>
    <recommendedName>
        <fullName evidence="4">Lipoprotein</fullName>
    </recommendedName>
</protein>
<dbReference type="PROSITE" id="PS51257">
    <property type="entry name" value="PROKAR_LIPOPROTEIN"/>
    <property type="match status" value="1"/>
</dbReference>
<evidence type="ECO:0008006" key="4">
    <source>
        <dbReference type="Google" id="ProtNLM"/>
    </source>
</evidence>
<dbReference type="KEGG" id="ccs:CCNA_01657"/>
<evidence type="ECO:0000313" key="3">
    <source>
        <dbReference type="Proteomes" id="UP000001364"/>
    </source>
</evidence>
<gene>
    <name evidence="2" type="ordered locus">CCNA_01657</name>
</gene>
<dbReference type="EMBL" id="CP001340">
    <property type="protein sequence ID" value="ACL95122.1"/>
    <property type="molecule type" value="Genomic_DNA"/>
</dbReference>
<sequence length="214" mass="22890">MLAAKTIEGPIIMKRLLVPFVAPLALLAACEDPASQGSKPPPATQSAAKPAQEGPAPSAVAGFQHDPKLDAFGYYFSETPVRSGDWELSSLHIGALDDFAAWEGGKRTSTYAPIFLEFDNVTSPTAVSELGQTYYTVSIRLLPEAYRVNAREVVYRAKDPKLGEIVFTGAFDLEALAAAKSGEAESVDRPVLRGDLTVGALRLRNIALSYFAGD</sequence>
<dbReference type="GeneID" id="7331716"/>
<evidence type="ECO:0000313" key="2">
    <source>
        <dbReference type="EMBL" id="ACL95122.1"/>
    </source>
</evidence>
<organism evidence="2 3">
    <name type="scientific">Caulobacter vibrioides (strain NA1000 / CB15N)</name>
    <name type="common">Caulobacter crescentus</name>
    <dbReference type="NCBI Taxonomy" id="565050"/>
    <lineage>
        <taxon>Bacteria</taxon>
        <taxon>Pseudomonadati</taxon>
        <taxon>Pseudomonadota</taxon>
        <taxon>Alphaproteobacteria</taxon>
        <taxon>Caulobacterales</taxon>
        <taxon>Caulobacteraceae</taxon>
        <taxon>Caulobacter</taxon>
    </lineage>
</organism>
<dbReference type="Proteomes" id="UP000001364">
    <property type="component" value="Chromosome"/>
</dbReference>
<feature type="region of interest" description="Disordered" evidence="1">
    <location>
        <begin position="32"/>
        <end position="60"/>
    </location>
</feature>
<proteinExistence type="predicted"/>
<dbReference type="RefSeq" id="WP_010919460.1">
    <property type="nucleotide sequence ID" value="NC_011916.1"/>
</dbReference>
<dbReference type="OrthoDB" id="7187502at2"/>
<dbReference type="HOGENOM" id="CLU_1286892_0_0_5"/>
<reference evidence="2 3" key="1">
    <citation type="journal article" date="2010" name="J. Bacteriol.">
        <title>The genetic basis of laboratory adaptation in Caulobacter crescentus.</title>
        <authorList>
            <person name="Marks M.E."/>
            <person name="Castro-Rojas C.M."/>
            <person name="Teiling C."/>
            <person name="Du L."/>
            <person name="Kapatral V."/>
            <person name="Walunas T.L."/>
            <person name="Crosson S."/>
        </authorList>
    </citation>
    <scope>NUCLEOTIDE SEQUENCE [LARGE SCALE GENOMIC DNA]</scope>
    <source>
        <strain evidence="3">NA1000 / CB15N</strain>
    </source>
</reference>
<dbReference type="AlphaFoldDB" id="A0A0H3C8L9"/>
<name>A0A0H3C8L9_CAUVN</name>
<dbReference type="RefSeq" id="YP_002517030.1">
    <property type="nucleotide sequence ID" value="NC_011916.1"/>
</dbReference>
<keyword evidence="3" id="KW-1185">Reference proteome</keyword>